<protein>
    <submittedName>
        <fullName evidence="4">RNA-binding domain-containing protein</fullName>
    </submittedName>
</protein>
<evidence type="ECO:0000259" key="3">
    <source>
        <dbReference type="PROSITE" id="PS50102"/>
    </source>
</evidence>
<dbReference type="PANTHER" id="PTHR48034">
    <property type="entry name" value="TRANSFORMER-2 SEX-DETERMINING PROTEIN-RELATED"/>
    <property type="match status" value="1"/>
</dbReference>
<dbReference type="GO" id="GO:0003723">
    <property type="term" value="F:RNA binding"/>
    <property type="evidence" value="ECO:0007669"/>
    <property type="project" value="UniProtKB-UniRule"/>
</dbReference>
<accession>A0A066VYC8</accession>
<dbReference type="Gene3D" id="3.30.70.330">
    <property type="match status" value="1"/>
</dbReference>
<comment type="caution">
    <text evidence="4">The sequence shown here is derived from an EMBL/GenBank/DDBJ whole genome shotgun (WGS) entry which is preliminary data.</text>
</comment>
<dbReference type="STRING" id="1037660.A0A066VYC8"/>
<feature type="domain" description="RRM" evidence="3">
    <location>
        <begin position="4"/>
        <end position="82"/>
    </location>
</feature>
<dbReference type="PROSITE" id="PS50102">
    <property type="entry name" value="RRM"/>
    <property type="match status" value="1"/>
</dbReference>
<evidence type="ECO:0000313" key="4">
    <source>
        <dbReference type="EMBL" id="KDN43545.1"/>
    </source>
</evidence>
<dbReference type="InterPro" id="IPR000504">
    <property type="entry name" value="RRM_dom"/>
</dbReference>
<keyword evidence="1" id="KW-0694">RNA-binding</keyword>
<feature type="region of interest" description="Disordered" evidence="2">
    <location>
        <begin position="64"/>
        <end position="101"/>
    </location>
</feature>
<evidence type="ECO:0000256" key="1">
    <source>
        <dbReference type="PROSITE-ProRule" id="PRU00176"/>
    </source>
</evidence>
<dbReference type="InterPro" id="IPR050441">
    <property type="entry name" value="RBM"/>
</dbReference>
<dbReference type="Pfam" id="PF00076">
    <property type="entry name" value="RRM_1"/>
    <property type="match status" value="1"/>
</dbReference>
<name>A0A066VYC8_TILAU</name>
<dbReference type="InterPro" id="IPR012677">
    <property type="entry name" value="Nucleotide-bd_a/b_plait_sf"/>
</dbReference>
<dbReference type="SMART" id="SM00360">
    <property type="entry name" value="RRM"/>
    <property type="match status" value="1"/>
</dbReference>
<dbReference type="RefSeq" id="XP_013242406.1">
    <property type="nucleotide sequence ID" value="XM_013386952.1"/>
</dbReference>
<feature type="non-terminal residue" evidence="4">
    <location>
        <position position="1"/>
    </location>
</feature>
<dbReference type="AlphaFoldDB" id="A0A066VYC8"/>
<proteinExistence type="predicted"/>
<reference evidence="4 5" key="1">
    <citation type="submission" date="2014-05" db="EMBL/GenBank/DDBJ databases">
        <title>Draft genome sequence of a rare smut relative, Tilletiaria anomala UBC 951.</title>
        <authorList>
            <consortium name="DOE Joint Genome Institute"/>
            <person name="Toome M."/>
            <person name="Kuo A."/>
            <person name="Henrissat B."/>
            <person name="Lipzen A."/>
            <person name="Tritt A."/>
            <person name="Yoshinaga Y."/>
            <person name="Zane M."/>
            <person name="Barry K."/>
            <person name="Grigoriev I.V."/>
            <person name="Spatafora J.W."/>
            <person name="Aimea M.C."/>
        </authorList>
    </citation>
    <scope>NUCLEOTIDE SEQUENCE [LARGE SCALE GENOMIC DNA]</scope>
    <source>
        <strain evidence="4 5">UBC 951</strain>
    </source>
</reference>
<keyword evidence="5" id="KW-1185">Reference proteome</keyword>
<dbReference type="InterPro" id="IPR035979">
    <property type="entry name" value="RBD_domain_sf"/>
</dbReference>
<organism evidence="4 5">
    <name type="scientific">Tilletiaria anomala (strain ATCC 24038 / CBS 436.72 / UBC 951)</name>
    <dbReference type="NCBI Taxonomy" id="1037660"/>
    <lineage>
        <taxon>Eukaryota</taxon>
        <taxon>Fungi</taxon>
        <taxon>Dikarya</taxon>
        <taxon>Basidiomycota</taxon>
        <taxon>Ustilaginomycotina</taxon>
        <taxon>Exobasidiomycetes</taxon>
        <taxon>Georgefischeriales</taxon>
        <taxon>Tilletiariaceae</taxon>
        <taxon>Tilletiaria</taxon>
    </lineage>
</organism>
<dbReference type="EMBL" id="JMSN01000060">
    <property type="protein sequence ID" value="KDN43545.1"/>
    <property type="molecule type" value="Genomic_DNA"/>
</dbReference>
<dbReference type="GeneID" id="25262526"/>
<dbReference type="Proteomes" id="UP000027361">
    <property type="component" value="Unassembled WGS sequence"/>
</dbReference>
<dbReference type="SUPFAM" id="SSF54928">
    <property type="entry name" value="RNA-binding domain, RBD"/>
    <property type="match status" value="1"/>
</dbReference>
<dbReference type="InParanoid" id="A0A066VYC8"/>
<dbReference type="HOGENOM" id="CLU_012062_28_8_1"/>
<gene>
    <name evidence="4" type="ORF">K437DRAFT_225587</name>
</gene>
<sequence length="115" mass="12561">NPGNNLHVSGVSNRLDDRALEEAFSKFGKVQKAQVMYDPHTREPRGFAFVTMETAEEADAAVEGMNGTELSGRVLSVQKARRGRARTPTPGRYHGPPKSKFLPGFVTPMAIFASD</sequence>
<dbReference type="OrthoDB" id="6159137at2759"/>
<evidence type="ECO:0000313" key="5">
    <source>
        <dbReference type="Proteomes" id="UP000027361"/>
    </source>
</evidence>
<evidence type="ECO:0000256" key="2">
    <source>
        <dbReference type="SAM" id="MobiDB-lite"/>
    </source>
</evidence>
<dbReference type="OMA" id="KAMNGRM"/>